<dbReference type="PROSITE" id="PS51257">
    <property type="entry name" value="PROKAR_LIPOPROTEIN"/>
    <property type="match status" value="1"/>
</dbReference>
<dbReference type="AlphaFoldDB" id="A0A7U9TIF4"/>
<proteinExistence type="predicted"/>
<reference evidence="1" key="1">
    <citation type="submission" date="2021-01" db="EMBL/GenBank/DDBJ databases">
        <title>Draft genome sequence of Acholeplasmataceae bacterium strain Mahy22.</title>
        <authorList>
            <person name="Watanabe M."/>
            <person name="Kojima H."/>
            <person name="Fukui M."/>
        </authorList>
    </citation>
    <scope>NUCLEOTIDE SEQUENCE</scope>
    <source>
        <strain evidence="1">Mahy22</strain>
    </source>
</reference>
<accession>A0A7U9TIF4</accession>
<dbReference type="Proteomes" id="UP000620133">
    <property type="component" value="Chromosome"/>
</dbReference>
<evidence type="ECO:0000313" key="2">
    <source>
        <dbReference type="Proteomes" id="UP000620133"/>
    </source>
</evidence>
<sequence>MKKLVTVLAVLVMGLLLVSCGPKEATATGYGIAHQIYVGEVELTIDADGVVTAAAIEEYYLPFNAAVIETPAEGATDVVLGNSHGVKSFAKYFKVGDVLFTATEGAREDDVVVGMPTYAAADGTDLLDWVAIEANAKLYVEGTQDGTVFIANADGTKHATYPTPEGDQWTKSGTGYGGDRWDWAGQMAEITSVLVGSKVSATYTMNDDGMWVVDTVVSGATLVDFDQYYKVAMRAYANAKAQQ</sequence>
<evidence type="ECO:0000313" key="1">
    <source>
        <dbReference type="EMBL" id="BCR36000.1"/>
    </source>
</evidence>
<evidence type="ECO:0008006" key="3">
    <source>
        <dbReference type="Google" id="ProtNLM"/>
    </source>
</evidence>
<organism evidence="1 2">
    <name type="scientific">Mariniplasma anaerobium</name>
    <dbReference type="NCBI Taxonomy" id="2735436"/>
    <lineage>
        <taxon>Bacteria</taxon>
        <taxon>Bacillati</taxon>
        <taxon>Mycoplasmatota</taxon>
        <taxon>Mollicutes</taxon>
        <taxon>Acholeplasmatales</taxon>
        <taxon>Acholeplasmataceae</taxon>
        <taxon>Mariniplasma</taxon>
    </lineage>
</organism>
<dbReference type="RefSeq" id="WP_176239843.1">
    <property type="nucleotide sequence ID" value="NZ_AP024412.1"/>
</dbReference>
<keyword evidence="2" id="KW-1185">Reference proteome</keyword>
<protein>
    <recommendedName>
        <fullName evidence="3">Lipoprotein</fullName>
    </recommendedName>
</protein>
<gene>
    <name evidence="1" type="ORF">MPAN_008930</name>
</gene>
<name>A0A7U9TIF4_9MOLU</name>
<dbReference type="EMBL" id="AP024412">
    <property type="protein sequence ID" value="BCR36000.1"/>
    <property type="molecule type" value="Genomic_DNA"/>
</dbReference>
<dbReference type="KEGG" id="manr:MPAN_008930"/>